<accession>A0A0C3G4V7</accession>
<dbReference type="InParanoid" id="A0A0C3G4V7"/>
<reference evidence="2 3" key="1">
    <citation type="submission" date="2014-04" db="EMBL/GenBank/DDBJ databases">
        <authorList>
            <consortium name="DOE Joint Genome Institute"/>
            <person name="Kuo A."/>
            <person name="Tarkka M."/>
            <person name="Buscot F."/>
            <person name="Kohler A."/>
            <person name="Nagy L.G."/>
            <person name="Floudas D."/>
            <person name="Copeland A."/>
            <person name="Barry K.W."/>
            <person name="Cichocki N."/>
            <person name="Veneault-Fourrey C."/>
            <person name="LaButti K."/>
            <person name="Lindquist E.A."/>
            <person name="Lipzen A."/>
            <person name="Lundell T."/>
            <person name="Morin E."/>
            <person name="Murat C."/>
            <person name="Sun H."/>
            <person name="Tunlid A."/>
            <person name="Henrissat B."/>
            <person name="Grigoriev I.V."/>
            <person name="Hibbett D.S."/>
            <person name="Martin F."/>
            <person name="Nordberg H.P."/>
            <person name="Cantor M.N."/>
            <person name="Hua S.X."/>
        </authorList>
    </citation>
    <scope>NUCLEOTIDE SEQUENCE [LARGE SCALE GENOMIC DNA]</scope>
    <source>
        <strain evidence="2 3">F 1598</strain>
    </source>
</reference>
<protein>
    <submittedName>
        <fullName evidence="2">Uncharacterized protein</fullName>
    </submittedName>
</protein>
<dbReference type="Proteomes" id="UP000054166">
    <property type="component" value="Unassembled WGS sequence"/>
</dbReference>
<evidence type="ECO:0000256" key="1">
    <source>
        <dbReference type="SAM" id="Phobius"/>
    </source>
</evidence>
<dbReference type="EMBL" id="KN832980">
    <property type="protein sequence ID" value="KIM86869.1"/>
    <property type="molecule type" value="Genomic_DNA"/>
</dbReference>
<proteinExistence type="predicted"/>
<dbReference type="AlphaFoldDB" id="A0A0C3G4V7"/>
<keyword evidence="3" id="KW-1185">Reference proteome</keyword>
<keyword evidence="1" id="KW-0812">Transmembrane</keyword>
<dbReference type="HOGENOM" id="CLU_2484109_0_0_1"/>
<evidence type="ECO:0000313" key="2">
    <source>
        <dbReference type="EMBL" id="KIM86869.1"/>
    </source>
</evidence>
<organism evidence="2 3">
    <name type="scientific">Piloderma croceum (strain F 1598)</name>
    <dbReference type="NCBI Taxonomy" id="765440"/>
    <lineage>
        <taxon>Eukaryota</taxon>
        <taxon>Fungi</taxon>
        <taxon>Dikarya</taxon>
        <taxon>Basidiomycota</taxon>
        <taxon>Agaricomycotina</taxon>
        <taxon>Agaricomycetes</taxon>
        <taxon>Agaricomycetidae</taxon>
        <taxon>Atheliales</taxon>
        <taxon>Atheliaceae</taxon>
        <taxon>Piloderma</taxon>
    </lineage>
</organism>
<gene>
    <name evidence="2" type="ORF">PILCRDRAFT_815302</name>
</gene>
<name>A0A0C3G4V7_PILCF</name>
<keyword evidence="1" id="KW-0472">Membrane</keyword>
<sequence length="87" mass="9985">MSPTSFISHTDPSIPINNPGQFGFRSRLTVSLAFICSASTEHQCIPLHGRTSNARIYSSRLVPLMLSFFWLFYFLADYTKYYKTPKN</sequence>
<reference evidence="3" key="2">
    <citation type="submission" date="2015-01" db="EMBL/GenBank/DDBJ databases">
        <title>Evolutionary Origins and Diversification of the Mycorrhizal Mutualists.</title>
        <authorList>
            <consortium name="DOE Joint Genome Institute"/>
            <consortium name="Mycorrhizal Genomics Consortium"/>
            <person name="Kohler A."/>
            <person name="Kuo A."/>
            <person name="Nagy L.G."/>
            <person name="Floudas D."/>
            <person name="Copeland A."/>
            <person name="Barry K.W."/>
            <person name="Cichocki N."/>
            <person name="Veneault-Fourrey C."/>
            <person name="LaButti K."/>
            <person name="Lindquist E.A."/>
            <person name="Lipzen A."/>
            <person name="Lundell T."/>
            <person name="Morin E."/>
            <person name="Murat C."/>
            <person name="Riley R."/>
            <person name="Ohm R."/>
            <person name="Sun H."/>
            <person name="Tunlid A."/>
            <person name="Henrissat B."/>
            <person name="Grigoriev I.V."/>
            <person name="Hibbett D.S."/>
            <person name="Martin F."/>
        </authorList>
    </citation>
    <scope>NUCLEOTIDE SEQUENCE [LARGE SCALE GENOMIC DNA]</scope>
    <source>
        <strain evidence="3">F 1598</strain>
    </source>
</reference>
<keyword evidence="1" id="KW-1133">Transmembrane helix</keyword>
<feature type="transmembrane region" description="Helical" evidence="1">
    <location>
        <begin position="56"/>
        <end position="76"/>
    </location>
</feature>
<evidence type="ECO:0000313" key="3">
    <source>
        <dbReference type="Proteomes" id="UP000054166"/>
    </source>
</evidence>